<protein>
    <recommendedName>
        <fullName evidence="1">NAD(P)-binding domain-containing protein</fullName>
    </recommendedName>
</protein>
<dbReference type="Gene3D" id="3.40.50.720">
    <property type="entry name" value="NAD(P)-binding Rossmann-like Domain"/>
    <property type="match status" value="1"/>
</dbReference>
<evidence type="ECO:0000259" key="1">
    <source>
        <dbReference type="Pfam" id="PF13460"/>
    </source>
</evidence>
<feature type="domain" description="NAD(P)-binding" evidence="1">
    <location>
        <begin position="7"/>
        <end position="194"/>
    </location>
</feature>
<dbReference type="InterPro" id="IPR051606">
    <property type="entry name" value="Polyketide_Oxido-like"/>
</dbReference>
<accession>A0A1R1L8M0</accession>
<organism evidence="2 3">
    <name type="scientific">Tersicoccus phoenicis</name>
    <dbReference type="NCBI Taxonomy" id="554083"/>
    <lineage>
        <taxon>Bacteria</taxon>
        <taxon>Bacillati</taxon>
        <taxon>Actinomycetota</taxon>
        <taxon>Actinomycetes</taxon>
        <taxon>Micrococcales</taxon>
        <taxon>Micrococcaceae</taxon>
        <taxon>Tersicoccus</taxon>
    </lineage>
</organism>
<comment type="caution">
    <text evidence="2">The sequence shown here is derived from an EMBL/GenBank/DDBJ whole genome shotgun (WGS) entry which is preliminary data.</text>
</comment>
<dbReference type="EMBL" id="MRDE01000068">
    <property type="protein sequence ID" value="OMH23886.1"/>
    <property type="molecule type" value="Genomic_DNA"/>
</dbReference>
<dbReference type="InterPro" id="IPR036291">
    <property type="entry name" value="NAD(P)-bd_dom_sf"/>
</dbReference>
<dbReference type="RefSeq" id="WP_076704633.1">
    <property type="nucleotide sequence ID" value="NZ_MRDE01000068.1"/>
</dbReference>
<dbReference type="GO" id="GO:0042602">
    <property type="term" value="F:riboflavin reductase (NADPH) activity"/>
    <property type="evidence" value="ECO:0007669"/>
    <property type="project" value="TreeGrafter"/>
</dbReference>
<dbReference type="InterPro" id="IPR016040">
    <property type="entry name" value="NAD(P)-bd_dom"/>
</dbReference>
<dbReference type="OrthoDB" id="9771302at2"/>
<keyword evidence="3" id="KW-1185">Reference proteome</keyword>
<reference evidence="2 3" key="1">
    <citation type="submission" date="2016-12" db="EMBL/GenBank/DDBJ databases">
        <title>Draft genome of Tersicoccus phoenicis 1P05MA.</title>
        <authorList>
            <person name="Nakajima Y."/>
            <person name="Yoshizawa S."/>
            <person name="Nakamura K."/>
            <person name="Ogura Y."/>
            <person name="Hayashi T."/>
            <person name="Kogure K."/>
        </authorList>
    </citation>
    <scope>NUCLEOTIDE SEQUENCE [LARGE SCALE GENOMIC DNA]</scope>
    <source>
        <strain evidence="2 3">1p05MA</strain>
    </source>
</reference>
<dbReference type="SUPFAM" id="SSF51735">
    <property type="entry name" value="NAD(P)-binding Rossmann-fold domains"/>
    <property type="match status" value="1"/>
</dbReference>
<dbReference type="GO" id="GO:0004074">
    <property type="term" value="F:biliverdin reductase [NAD(P)H] activity"/>
    <property type="evidence" value="ECO:0007669"/>
    <property type="project" value="TreeGrafter"/>
</dbReference>
<name>A0A1R1L8M0_9MICC</name>
<dbReference type="AlphaFoldDB" id="A0A1R1L8M0"/>
<dbReference type="Pfam" id="PF13460">
    <property type="entry name" value="NAD_binding_10"/>
    <property type="match status" value="1"/>
</dbReference>
<evidence type="ECO:0000313" key="3">
    <source>
        <dbReference type="Proteomes" id="UP000187085"/>
    </source>
</evidence>
<evidence type="ECO:0000313" key="2">
    <source>
        <dbReference type="EMBL" id="OMH23886.1"/>
    </source>
</evidence>
<proteinExistence type="predicted"/>
<gene>
    <name evidence="2" type="ORF">BKD30_11035</name>
</gene>
<dbReference type="STRING" id="554083.BKD30_11035"/>
<dbReference type="PANTHER" id="PTHR43355">
    <property type="entry name" value="FLAVIN REDUCTASE (NADPH)"/>
    <property type="match status" value="1"/>
</dbReference>
<sequence length="207" mass="21662">MKVLIVGAAGKTGRATVARAVRAGHEVTAFVHRQPETALPGARSIVGDATDPDAVDAAVRGQDAVIDTVGGPVPWRRTTLETDVARAIIAAMDQHGVRRLIVTSSVGVGDSMAAVAPGLRVFLPTFLRGAIRDKDAMEAAVRASGLDWVIARPALLTNRAATGDICVQPGSSRTRARSLTRSDLADFLVAELTRDDHLRTAVTVANG</sequence>
<dbReference type="PANTHER" id="PTHR43355:SF2">
    <property type="entry name" value="FLAVIN REDUCTASE (NADPH)"/>
    <property type="match status" value="1"/>
</dbReference>
<dbReference type="Proteomes" id="UP000187085">
    <property type="component" value="Unassembled WGS sequence"/>
</dbReference>